<gene>
    <name evidence="1" type="ORF">HPB47_003662</name>
</gene>
<evidence type="ECO:0000313" key="1">
    <source>
        <dbReference type="EMBL" id="KAG0420131.1"/>
    </source>
</evidence>
<proteinExistence type="predicted"/>
<reference evidence="1 2" key="1">
    <citation type="journal article" date="2020" name="Cell">
        <title>Large-Scale Comparative Analyses of Tick Genomes Elucidate Their Genetic Diversity and Vector Capacities.</title>
        <authorList>
            <consortium name="Tick Genome and Microbiome Consortium (TIGMIC)"/>
            <person name="Jia N."/>
            <person name="Wang J."/>
            <person name="Shi W."/>
            <person name="Du L."/>
            <person name="Sun Y."/>
            <person name="Zhan W."/>
            <person name="Jiang J.F."/>
            <person name="Wang Q."/>
            <person name="Zhang B."/>
            <person name="Ji P."/>
            <person name="Bell-Sakyi L."/>
            <person name="Cui X.M."/>
            <person name="Yuan T.T."/>
            <person name="Jiang B.G."/>
            <person name="Yang W.F."/>
            <person name="Lam T.T."/>
            <person name="Chang Q.C."/>
            <person name="Ding S.J."/>
            <person name="Wang X.J."/>
            <person name="Zhu J.G."/>
            <person name="Ruan X.D."/>
            <person name="Zhao L."/>
            <person name="Wei J.T."/>
            <person name="Ye R.Z."/>
            <person name="Que T.C."/>
            <person name="Du C.H."/>
            <person name="Zhou Y.H."/>
            <person name="Cheng J.X."/>
            <person name="Dai P.F."/>
            <person name="Guo W.B."/>
            <person name="Han X.H."/>
            <person name="Huang E.J."/>
            <person name="Li L.F."/>
            <person name="Wei W."/>
            <person name="Gao Y.C."/>
            <person name="Liu J.Z."/>
            <person name="Shao H.Z."/>
            <person name="Wang X."/>
            <person name="Wang C.C."/>
            <person name="Yang T.C."/>
            <person name="Huo Q.B."/>
            <person name="Li W."/>
            <person name="Chen H.Y."/>
            <person name="Chen S.E."/>
            <person name="Zhou L.G."/>
            <person name="Ni X.B."/>
            <person name="Tian J.H."/>
            <person name="Sheng Y."/>
            <person name="Liu T."/>
            <person name="Pan Y.S."/>
            <person name="Xia L.Y."/>
            <person name="Li J."/>
            <person name="Zhao F."/>
            <person name="Cao W.C."/>
        </authorList>
    </citation>
    <scope>NUCLEOTIDE SEQUENCE [LARGE SCALE GENOMIC DNA]</scope>
    <source>
        <strain evidence="1">Iper-2018</strain>
    </source>
</reference>
<dbReference type="Proteomes" id="UP000805193">
    <property type="component" value="Unassembled WGS sequence"/>
</dbReference>
<sequence>MINGLRQVKTYLQRYDGDATKLFPVTMSMIASFLSAIAMLGVPAENFVHGSQYLMNTVGVVVGIVLSAEVFMPVFYDMEMISVNQACMMLGGVSPVFTIADQQGILKFFDFSFDFQKTFTFWSVVIGSCVIWTMTFCTNQTMVQRYCGLSSASKARKALYTNMAGVSGLLSLASFCGLALFALYHKCDPVKAGIITKYDQLMPHFVMDTLNHLPGLSGLFVTAVYSGSLSTMSSGYNALAAITWEDFLKPRLNLSPTGVMRATKIIAASYGLLAILVAFLSGTIPSILQATFITSGAVGGASGAVFFIGLLLPWCGSKTALASMITGMCTASWVAIGSLIYPKRPVAAHTSLEGCAFNYTLQAPDPVEYRSGGGAEEALTQFLDRSPQALAPSAGVARLTAALLKASAGPAHWGRQVRRAFWATGPCTRKCAPSFVLVLAGDPEWTAACLE</sequence>
<accession>A0AC60PHU2</accession>
<evidence type="ECO:0000313" key="2">
    <source>
        <dbReference type="Proteomes" id="UP000805193"/>
    </source>
</evidence>
<comment type="caution">
    <text evidence="1">The sequence shown here is derived from an EMBL/GenBank/DDBJ whole genome shotgun (WGS) entry which is preliminary data.</text>
</comment>
<protein>
    <submittedName>
        <fullName evidence="1">Uncharacterized protein</fullName>
    </submittedName>
</protein>
<organism evidence="1 2">
    <name type="scientific">Ixodes persulcatus</name>
    <name type="common">Taiga tick</name>
    <dbReference type="NCBI Taxonomy" id="34615"/>
    <lineage>
        <taxon>Eukaryota</taxon>
        <taxon>Metazoa</taxon>
        <taxon>Ecdysozoa</taxon>
        <taxon>Arthropoda</taxon>
        <taxon>Chelicerata</taxon>
        <taxon>Arachnida</taxon>
        <taxon>Acari</taxon>
        <taxon>Parasitiformes</taxon>
        <taxon>Ixodida</taxon>
        <taxon>Ixodoidea</taxon>
        <taxon>Ixodidae</taxon>
        <taxon>Ixodinae</taxon>
        <taxon>Ixodes</taxon>
    </lineage>
</organism>
<dbReference type="EMBL" id="JABSTQ010010539">
    <property type="protein sequence ID" value="KAG0420131.1"/>
    <property type="molecule type" value="Genomic_DNA"/>
</dbReference>
<name>A0AC60PHU2_IXOPE</name>
<keyword evidence="2" id="KW-1185">Reference proteome</keyword>